<dbReference type="RefSeq" id="WP_107563764.1">
    <property type="nucleotide sequence ID" value="NZ_NVQC01000030.1"/>
</dbReference>
<accession>A0A2T4TVK4</accession>
<dbReference type="OrthoDB" id="9804603at2"/>
<reference evidence="4" key="2">
    <citation type="journal article" date="2018" name="Environ. Microbiol.">
        <title>Bloom of a denitrifying methanotroph, 'Candidatus Methylomirabilis limnetica', in a deep stratified lake.</title>
        <authorList>
            <person name="Graf J.S."/>
            <person name="Mayr M.J."/>
            <person name="Marchant H.K."/>
            <person name="Tienken D."/>
            <person name="Hach P.F."/>
            <person name="Brand A."/>
            <person name="Schubert C.J."/>
            <person name="Kuypers M.M."/>
            <person name="Milucka J."/>
        </authorList>
    </citation>
    <scope>NUCLEOTIDE SEQUENCE [LARGE SCALE GENOMIC DNA]</scope>
    <source>
        <strain evidence="4">Zug</strain>
    </source>
</reference>
<feature type="region of interest" description="Disordered" evidence="1">
    <location>
        <begin position="1"/>
        <end position="25"/>
    </location>
</feature>
<evidence type="ECO:0000313" key="3">
    <source>
        <dbReference type="EMBL" id="PTL35135.1"/>
    </source>
</evidence>
<sequence>MVPDVLTRHEHALPGYMPPHKRDRRRADSYLKTLEARAKEKVALEAQLEANRLKRAEFWKQNGYGWLLRLDRYPAWKEKHSAYQALAEERVQLVEKIRQKTLDLNRSPEDKDGDGLVDTDQYPDKIGQKKAKPAWIALVDPANCSGCGGHNVKHGEWVTPCQSVCPVDCISHLMPEQVKMHGYDRSVHDNVPSVQIRFDECIGCDKCAQACARDAWNAVTMVKTEKLEEFFGITLTNKYPGRASNDIDFSRLDQLTDEEFCSLYTAV</sequence>
<feature type="domain" description="4Fe-4S ferredoxin-type" evidence="2">
    <location>
        <begin position="192"/>
        <end position="221"/>
    </location>
</feature>
<protein>
    <recommendedName>
        <fullName evidence="2">4Fe-4S ferredoxin-type domain-containing protein</fullName>
    </recommendedName>
</protein>
<dbReference type="Proteomes" id="UP000241436">
    <property type="component" value="Unassembled WGS sequence"/>
</dbReference>
<dbReference type="Gene3D" id="3.30.70.20">
    <property type="match status" value="1"/>
</dbReference>
<dbReference type="PROSITE" id="PS51379">
    <property type="entry name" value="4FE4S_FER_2"/>
    <property type="match status" value="1"/>
</dbReference>
<dbReference type="EMBL" id="NVQC01000030">
    <property type="protein sequence ID" value="PTL35135.1"/>
    <property type="molecule type" value="Genomic_DNA"/>
</dbReference>
<name>A0A2T4TVK4_9BACT</name>
<evidence type="ECO:0000256" key="1">
    <source>
        <dbReference type="SAM" id="MobiDB-lite"/>
    </source>
</evidence>
<feature type="compositionally biased region" description="Basic and acidic residues" evidence="1">
    <location>
        <begin position="1"/>
        <end position="12"/>
    </location>
</feature>
<dbReference type="AlphaFoldDB" id="A0A2T4TVK4"/>
<organism evidence="3 4">
    <name type="scientific">Candidatus Methylomirabilis limnetica</name>
    <dbReference type="NCBI Taxonomy" id="2033718"/>
    <lineage>
        <taxon>Bacteria</taxon>
        <taxon>Candidatus Methylomirabilota</taxon>
        <taxon>Candidatus Methylomirabilia</taxon>
        <taxon>Candidatus Methylomirabilales</taxon>
        <taxon>Candidatus Methylomirabilaceae</taxon>
        <taxon>Candidatus Methylomirabilis</taxon>
    </lineage>
</organism>
<comment type="caution">
    <text evidence="3">The sequence shown here is derived from an EMBL/GenBank/DDBJ whole genome shotgun (WGS) entry which is preliminary data.</text>
</comment>
<dbReference type="SUPFAM" id="SSF54862">
    <property type="entry name" value="4Fe-4S ferredoxins"/>
    <property type="match status" value="1"/>
</dbReference>
<gene>
    <name evidence="3" type="ORF">CLG94_11685</name>
</gene>
<keyword evidence="4" id="KW-1185">Reference proteome</keyword>
<evidence type="ECO:0000259" key="2">
    <source>
        <dbReference type="PROSITE" id="PS51379"/>
    </source>
</evidence>
<reference evidence="3 4" key="1">
    <citation type="submission" date="2017-09" db="EMBL/GenBank/DDBJ databases">
        <title>Bloom of a denitrifying methanotroph, Candidatus Methylomirabilis limnetica, in a deep stratified lake.</title>
        <authorList>
            <person name="Graf J.S."/>
            <person name="Marchant H.K."/>
            <person name="Tienken D."/>
            <person name="Hach P.F."/>
            <person name="Brand A."/>
            <person name="Schubert C.J."/>
            <person name="Kuypers M.M."/>
            <person name="Milucka J."/>
        </authorList>
    </citation>
    <scope>NUCLEOTIDE SEQUENCE [LARGE SCALE GENOMIC DNA]</scope>
    <source>
        <strain evidence="3 4">Zug</strain>
    </source>
</reference>
<dbReference type="InterPro" id="IPR017896">
    <property type="entry name" value="4Fe4S_Fe-S-bd"/>
</dbReference>
<proteinExistence type="predicted"/>
<evidence type="ECO:0000313" key="4">
    <source>
        <dbReference type="Proteomes" id="UP000241436"/>
    </source>
</evidence>